<feature type="signal peptide" evidence="14">
    <location>
        <begin position="1"/>
        <end position="22"/>
    </location>
</feature>
<dbReference type="InterPro" id="IPR051915">
    <property type="entry name" value="Cellulose_Degrad_GH3"/>
</dbReference>
<dbReference type="FunFam" id="3.40.50.1700:FF:000004">
    <property type="entry name" value="Periplasmic beta-glucosidase"/>
    <property type="match status" value="1"/>
</dbReference>
<comment type="subcellular location">
    <subcellularLocation>
        <location evidence="2">Periplasm</location>
    </subcellularLocation>
</comment>
<evidence type="ECO:0000256" key="8">
    <source>
        <dbReference type="ARBA" id="ARBA00023295"/>
    </source>
</evidence>
<dbReference type="SMART" id="SM01217">
    <property type="entry name" value="Fn3_like"/>
    <property type="match status" value="1"/>
</dbReference>
<evidence type="ECO:0000313" key="17">
    <source>
        <dbReference type="Proteomes" id="UP000673447"/>
    </source>
</evidence>
<dbReference type="GO" id="GO:0009251">
    <property type="term" value="P:glucan catabolic process"/>
    <property type="evidence" value="ECO:0007669"/>
    <property type="project" value="TreeGrafter"/>
</dbReference>
<evidence type="ECO:0000256" key="7">
    <source>
        <dbReference type="ARBA" id="ARBA00022801"/>
    </source>
</evidence>
<dbReference type="Proteomes" id="UP000673447">
    <property type="component" value="Unassembled WGS sequence"/>
</dbReference>
<dbReference type="EMBL" id="JAGKTC010000002">
    <property type="protein sequence ID" value="MBP3985068.1"/>
    <property type="molecule type" value="Genomic_DNA"/>
</dbReference>
<dbReference type="InterPro" id="IPR002772">
    <property type="entry name" value="Glyco_hydro_3_C"/>
</dbReference>
<dbReference type="InterPro" id="IPR019800">
    <property type="entry name" value="Glyco_hydro_3_AS"/>
</dbReference>
<dbReference type="Gene3D" id="2.60.40.10">
    <property type="entry name" value="Immunoglobulins"/>
    <property type="match status" value="1"/>
</dbReference>
<evidence type="ECO:0000313" key="16">
    <source>
        <dbReference type="EMBL" id="MBP3985068.1"/>
    </source>
</evidence>
<dbReference type="AlphaFoldDB" id="A0A941AY29"/>
<dbReference type="GO" id="GO:0042597">
    <property type="term" value="C:periplasmic space"/>
    <property type="evidence" value="ECO:0007669"/>
    <property type="project" value="UniProtKB-SubCell"/>
</dbReference>
<dbReference type="PROSITE" id="PS00775">
    <property type="entry name" value="GLYCOSYL_HYDROL_F3"/>
    <property type="match status" value="1"/>
</dbReference>
<evidence type="ECO:0000256" key="3">
    <source>
        <dbReference type="ARBA" id="ARBA00005336"/>
    </source>
</evidence>
<reference evidence="16" key="2">
    <citation type="submission" date="2021-03" db="EMBL/GenBank/DDBJ databases">
        <authorList>
            <person name="Cao W."/>
        </authorList>
    </citation>
    <scope>NUCLEOTIDE SEQUENCE</scope>
    <source>
        <strain evidence="16">110414</strain>
    </source>
</reference>
<keyword evidence="7 13" id="KW-0378">Hydrolase</keyword>
<keyword evidence="8 13" id="KW-0326">Glycosidase</keyword>
<keyword evidence="6" id="KW-0574">Periplasm</keyword>
<evidence type="ECO:0000256" key="5">
    <source>
        <dbReference type="ARBA" id="ARBA00022729"/>
    </source>
</evidence>
<comment type="catalytic activity">
    <reaction evidence="1">
        <text>Hydrolysis of terminal, non-reducing beta-D-glucosyl residues with release of beta-D-glucose.</text>
        <dbReference type="EC" id="3.2.1.21"/>
    </reaction>
</comment>
<dbReference type="PANTHER" id="PTHR30620">
    <property type="entry name" value="PERIPLASMIC BETA-GLUCOSIDASE-RELATED"/>
    <property type="match status" value="1"/>
</dbReference>
<evidence type="ECO:0000259" key="15">
    <source>
        <dbReference type="SMART" id="SM01217"/>
    </source>
</evidence>
<dbReference type="InterPro" id="IPR036881">
    <property type="entry name" value="Glyco_hydro_3_C_sf"/>
</dbReference>
<proteinExistence type="inferred from homology"/>
<dbReference type="InterPro" id="IPR001764">
    <property type="entry name" value="Glyco_hydro_3_N"/>
</dbReference>
<feature type="domain" description="Fibronectin type III-like" evidence="15">
    <location>
        <begin position="672"/>
        <end position="741"/>
    </location>
</feature>
<dbReference type="InterPro" id="IPR017853">
    <property type="entry name" value="GH"/>
</dbReference>
<dbReference type="EC" id="3.2.1.21" evidence="4"/>
<dbReference type="PRINTS" id="PR00133">
    <property type="entry name" value="GLHYDRLASE3"/>
</dbReference>
<evidence type="ECO:0000256" key="1">
    <source>
        <dbReference type="ARBA" id="ARBA00000448"/>
    </source>
</evidence>
<evidence type="ECO:0000256" key="14">
    <source>
        <dbReference type="SAM" id="SignalP"/>
    </source>
</evidence>
<protein>
    <recommendedName>
        <fullName evidence="12">Periplasmic beta-glucosidase</fullName>
        <ecNumber evidence="4">3.2.1.21</ecNumber>
    </recommendedName>
    <alternativeName>
        <fullName evidence="11">Beta-D-glucoside glucohydrolase</fullName>
    </alternativeName>
    <alternativeName>
        <fullName evidence="9">Cellobiase</fullName>
    </alternativeName>
    <alternativeName>
        <fullName evidence="10">Gentiobiase</fullName>
    </alternativeName>
</protein>
<evidence type="ECO:0000256" key="13">
    <source>
        <dbReference type="RuleBase" id="RU361161"/>
    </source>
</evidence>
<keyword evidence="17" id="KW-1185">Reference proteome</keyword>
<dbReference type="SUPFAM" id="SSF52279">
    <property type="entry name" value="Beta-D-glucan exohydrolase, C-terminal domain"/>
    <property type="match status" value="1"/>
</dbReference>
<dbReference type="FunFam" id="3.20.20.300:FF:000005">
    <property type="entry name" value="Periplasmic beta-glucosidase"/>
    <property type="match status" value="1"/>
</dbReference>
<dbReference type="PANTHER" id="PTHR30620:SF16">
    <property type="entry name" value="LYSOSOMAL BETA GLUCOSIDASE"/>
    <property type="match status" value="1"/>
</dbReference>
<dbReference type="SUPFAM" id="SSF51445">
    <property type="entry name" value="(Trans)glycosidases"/>
    <property type="match status" value="1"/>
</dbReference>
<reference evidence="16" key="1">
    <citation type="journal article" date="2016" name="Int. J. Syst. Evol. Microbiol.">
        <title>Pseudoxanthomonas helianthi sp. nov., isolated from roots of Jerusalem artichoke (Helianthus tuberosus).</title>
        <authorList>
            <person name="Kittiwongwattana C."/>
            <person name="Thawai C."/>
        </authorList>
    </citation>
    <scope>NUCLEOTIDE SEQUENCE</scope>
    <source>
        <strain evidence="16">110414</strain>
    </source>
</reference>
<name>A0A941AY29_9GAMM</name>
<dbReference type="Gene3D" id="3.20.20.300">
    <property type="entry name" value="Glycoside hydrolase, family 3, N-terminal domain"/>
    <property type="match status" value="1"/>
</dbReference>
<sequence length="756" mass="80914">MRALAVALSASLLTATAGLAVADTPKAASKAGARDEAAFIEALLGKMTLEEKLGQLNQPPGPDNRTGPQAEAGGLDQVRRSEVGSFLGLHGAARTCQYQKVAVEESRLGIPLLFAGDVIHGFRTIFPQSIGEAATFNPAAVEKSARIAAIEATAHGFHWTFAPMVDIARDPRWGRMSEGSGEDVYLGNVLARARVRGFQGDLKRDDEMLATAKHFVAYGAAEAGRDYNVADMSERTLREVYLPPFQAAVDAGVQTVMASFNEVGGVPMHANGPLINGVLRKEWGFDGLVVSDYTGVWELEKHGIAADDTAAGILALDAGVDIDMVSDIYRKSLPAAVRAGKLSQKTVDEAVRRVLRLKYKLGLFDDPYRFCNVEREQARTLTPEFRQAAREVARESLVLLKNEGNALPLAKGKLRKLAVIGPLADSHPDMLGNWAGDGRPEDTVTPLQGLRTALGSATQVSYAKGASIDGKDTSGFADAVAAARNADAVVMFIGESAAMSGEASSRTDIGLPGVQQQLVEAVKAAGKPVVAVVFSGRALTIEPLSKTVPAIVAAWFPGVEAGNAIADVLLGDYNPAGRLPVTFPRSVGQIPLYYDHKNTGRPIRINPDGKEEKYTSRYLDSPNTPLYPFGWGLSYTTFRYDAPKPKLAKIGAGDTQQVAVTVTNTGTRAGDEVVQLYVRDDVSSVTRPLRQLRGFQRVHLKPGESKTLDFTLKPDDLAFLGLDMRKRVEPGTFIVFAGGSSDASQQAQFEVVAQGR</sequence>
<comment type="similarity">
    <text evidence="3 13">Belongs to the glycosyl hydrolase 3 family.</text>
</comment>
<dbReference type="InterPro" id="IPR013783">
    <property type="entry name" value="Ig-like_fold"/>
</dbReference>
<dbReference type="Pfam" id="PF00933">
    <property type="entry name" value="Glyco_hydro_3"/>
    <property type="match status" value="1"/>
</dbReference>
<evidence type="ECO:0000256" key="12">
    <source>
        <dbReference type="ARBA" id="ARBA00067498"/>
    </source>
</evidence>
<comment type="caution">
    <text evidence="16">The sequence shown here is derived from an EMBL/GenBank/DDBJ whole genome shotgun (WGS) entry which is preliminary data.</text>
</comment>
<organism evidence="16 17">
    <name type="scientific">Pseudoxanthomonas helianthi</name>
    <dbReference type="NCBI Taxonomy" id="1453541"/>
    <lineage>
        <taxon>Bacteria</taxon>
        <taxon>Pseudomonadati</taxon>
        <taxon>Pseudomonadota</taxon>
        <taxon>Gammaproteobacteria</taxon>
        <taxon>Lysobacterales</taxon>
        <taxon>Lysobacteraceae</taxon>
        <taxon>Pseudoxanthomonas</taxon>
    </lineage>
</organism>
<evidence type="ECO:0000256" key="6">
    <source>
        <dbReference type="ARBA" id="ARBA00022764"/>
    </source>
</evidence>
<evidence type="ECO:0000256" key="9">
    <source>
        <dbReference type="ARBA" id="ARBA00031448"/>
    </source>
</evidence>
<dbReference type="GO" id="GO:0008422">
    <property type="term" value="F:beta-glucosidase activity"/>
    <property type="evidence" value="ECO:0007669"/>
    <property type="project" value="UniProtKB-EC"/>
</dbReference>
<dbReference type="FunFam" id="2.60.40.10:FF:000495">
    <property type="entry name" value="Periplasmic beta-glucosidase"/>
    <property type="match status" value="1"/>
</dbReference>
<keyword evidence="5 14" id="KW-0732">Signal</keyword>
<evidence type="ECO:0000256" key="2">
    <source>
        <dbReference type="ARBA" id="ARBA00004418"/>
    </source>
</evidence>
<accession>A0A941AY29</accession>
<evidence type="ECO:0000256" key="4">
    <source>
        <dbReference type="ARBA" id="ARBA00012744"/>
    </source>
</evidence>
<feature type="chain" id="PRO_5037690358" description="Periplasmic beta-glucosidase" evidence="14">
    <location>
        <begin position="23"/>
        <end position="756"/>
    </location>
</feature>
<dbReference type="Gene3D" id="3.40.50.1700">
    <property type="entry name" value="Glycoside hydrolase family 3 C-terminal domain"/>
    <property type="match status" value="1"/>
</dbReference>
<dbReference type="InterPro" id="IPR026891">
    <property type="entry name" value="Fn3-like"/>
</dbReference>
<evidence type="ECO:0000256" key="11">
    <source>
        <dbReference type="ARBA" id="ARBA00032594"/>
    </source>
</evidence>
<dbReference type="InterPro" id="IPR036962">
    <property type="entry name" value="Glyco_hydro_3_N_sf"/>
</dbReference>
<evidence type="ECO:0000256" key="10">
    <source>
        <dbReference type="ARBA" id="ARBA00032194"/>
    </source>
</evidence>
<dbReference type="Pfam" id="PF01915">
    <property type="entry name" value="Glyco_hydro_3_C"/>
    <property type="match status" value="1"/>
</dbReference>
<gene>
    <name evidence="16" type="ORF">J5837_11690</name>
</gene>
<dbReference type="Pfam" id="PF14310">
    <property type="entry name" value="Fn3-like"/>
    <property type="match status" value="1"/>
</dbReference>